<proteinExistence type="predicted"/>
<protein>
    <recommendedName>
        <fullName evidence="2">TLDc domain-containing protein</fullName>
    </recommendedName>
</protein>
<dbReference type="SMART" id="SM00584">
    <property type="entry name" value="TLDc"/>
    <property type="match status" value="1"/>
</dbReference>
<evidence type="ECO:0000256" key="1">
    <source>
        <dbReference type="SAM" id="Coils"/>
    </source>
</evidence>
<comment type="caution">
    <text evidence="3">The sequence shown here is derived from an EMBL/GenBank/DDBJ whole genome shotgun (WGS) entry which is preliminary data.</text>
</comment>
<keyword evidence="4" id="KW-1185">Reference proteome</keyword>
<gene>
    <name evidence="3" type="ORF">M0811_01312</name>
</gene>
<evidence type="ECO:0000313" key="4">
    <source>
        <dbReference type="Proteomes" id="UP001149090"/>
    </source>
</evidence>
<feature type="coiled-coil region" evidence="1">
    <location>
        <begin position="106"/>
        <end position="158"/>
    </location>
</feature>
<dbReference type="Proteomes" id="UP001149090">
    <property type="component" value="Unassembled WGS sequence"/>
</dbReference>
<sequence>MIKNFDKLIQQENITKLTKEQLIYILEKGTNIWSNLGIELFEMIQKWGKEKIKAIPDEIDEITKSETLSKMIKEFILKININSIEDEALKKVQKFGFLPDIFLVGIEHLRIQRIEQQKKLEKIQQEKNQELQKIQQTIQEKDQTIQEKDQKIEKIKSEHELQKPFTQSTIIEKIKFMKKLKQWISDDEFFNKMKIGFSAKNYGFSAQTFHSKTDNKGKTLIIIKTTDNYIFGGFTKVGFKSSYSSGSYISDKDAFIFSLENSKKPPQKFPIKNGSEGNAIHYNTSYGPVFGGGHDFYLGSNLQPGYSNFGHAYQLPQGINYNTNESKSYLAGSYSNWQVSEVECYFI</sequence>
<evidence type="ECO:0000259" key="2">
    <source>
        <dbReference type="PROSITE" id="PS51886"/>
    </source>
</evidence>
<dbReference type="PANTHER" id="PTHR23354:SF122">
    <property type="entry name" value="GTPASE-ACTIVATING PROTEIN SKYWALKER"/>
    <property type="match status" value="1"/>
</dbReference>
<dbReference type="PROSITE" id="PS51886">
    <property type="entry name" value="TLDC"/>
    <property type="match status" value="1"/>
</dbReference>
<dbReference type="InterPro" id="IPR006571">
    <property type="entry name" value="TLDc_dom"/>
</dbReference>
<reference evidence="3" key="1">
    <citation type="submission" date="2022-10" db="EMBL/GenBank/DDBJ databases">
        <title>Novel sulphate-reducing endosymbionts in the free-living metamonad Anaeramoeba.</title>
        <authorList>
            <person name="Jerlstrom-Hultqvist J."/>
            <person name="Cepicka I."/>
            <person name="Gallot-Lavallee L."/>
            <person name="Salas-Leiva D."/>
            <person name="Curtis B.A."/>
            <person name="Zahonova K."/>
            <person name="Pipaliya S."/>
            <person name="Dacks J."/>
            <person name="Roger A.J."/>
        </authorList>
    </citation>
    <scope>NUCLEOTIDE SEQUENCE</scope>
    <source>
        <strain evidence="3">BMAN</strain>
    </source>
</reference>
<keyword evidence="1" id="KW-0175">Coiled coil</keyword>
<dbReference type="EMBL" id="JAPDFW010000081">
    <property type="protein sequence ID" value="KAJ5072298.1"/>
    <property type="molecule type" value="Genomic_DNA"/>
</dbReference>
<name>A0A9Q0RAA6_ANAIG</name>
<dbReference type="OMA" id="CQWIANC"/>
<dbReference type="PANTHER" id="PTHR23354">
    <property type="entry name" value="NUCLEOLAR PROTEIN 7/ESTROGEN RECEPTOR COACTIVATOR-RELATED"/>
    <property type="match status" value="1"/>
</dbReference>
<dbReference type="AlphaFoldDB" id="A0A9Q0RAA6"/>
<organism evidence="3 4">
    <name type="scientific">Anaeramoeba ignava</name>
    <name type="common">Anaerobic marine amoeba</name>
    <dbReference type="NCBI Taxonomy" id="1746090"/>
    <lineage>
        <taxon>Eukaryota</taxon>
        <taxon>Metamonada</taxon>
        <taxon>Anaeramoebidae</taxon>
        <taxon>Anaeramoeba</taxon>
    </lineage>
</organism>
<dbReference type="Pfam" id="PF07534">
    <property type="entry name" value="TLD"/>
    <property type="match status" value="1"/>
</dbReference>
<dbReference type="OrthoDB" id="25620at2759"/>
<accession>A0A9Q0RAA6</accession>
<feature type="domain" description="TLDc" evidence="2">
    <location>
        <begin position="169"/>
        <end position="347"/>
    </location>
</feature>
<evidence type="ECO:0000313" key="3">
    <source>
        <dbReference type="EMBL" id="KAJ5072298.1"/>
    </source>
</evidence>